<keyword evidence="1" id="KW-0472">Membrane</keyword>
<evidence type="ECO:0000313" key="2">
    <source>
        <dbReference type="EMBL" id="KIH65891.1"/>
    </source>
</evidence>
<sequence length="120" mass="13043">MTEQLAVPANKSSRSRTRRKIVLVSSTVVMSRCQVGKWLFLSVYFLVAGVCNWAVIAYTHDFATRTDHYLLVATDPNVKNLENIASDREGLRPNSIVSDDSGLVCCGTTTTSGTSCVLVG</sequence>
<evidence type="ECO:0000313" key="3">
    <source>
        <dbReference type="Proteomes" id="UP000054047"/>
    </source>
</evidence>
<keyword evidence="1" id="KW-1133">Transmembrane helix</keyword>
<evidence type="ECO:0000256" key="1">
    <source>
        <dbReference type="SAM" id="Phobius"/>
    </source>
</evidence>
<feature type="transmembrane region" description="Helical" evidence="1">
    <location>
        <begin position="38"/>
        <end position="58"/>
    </location>
</feature>
<dbReference type="OrthoDB" id="422827at2759"/>
<name>A0A0C2H8P1_9BILA</name>
<protein>
    <submittedName>
        <fullName evidence="2">Uncharacterized protein</fullName>
    </submittedName>
</protein>
<accession>A0A0C2H8P1</accession>
<keyword evidence="1" id="KW-0812">Transmembrane</keyword>
<organism evidence="2 3">
    <name type="scientific">Ancylostoma duodenale</name>
    <dbReference type="NCBI Taxonomy" id="51022"/>
    <lineage>
        <taxon>Eukaryota</taxon>
        <taxon>Metazoa</taxon>
        <taxon>Ecdysozoa</taxon>
        <taxon>Nematoda</taxon>
        <taxon>Chromadorea</taxon>
        <taxon>Rhabditida</taxon>
        <taxon>Rhabditina</taxon>
        <taxon>Rhabditomorpha</taxon>
        <taxon>Strongyloidea</taxon>
        <taxon>Ancylostomatidae</taxon>
        <taxon>Ancylostomatinae</taxon>
        <taxon>Ancylostoma</taxon>
    </lineage>
</organism>
<gene>
    <name evidence="2" type="ORF">ANCDUO_03789</name>
</gene>
<keyword evidence="3" id="KW-1185">Reference proteome</keyword>
<reference evidence="2 3" key="1">
    <citation type="submission" date="2013-12" db="EMBL/GenBank/DDBJ databases">
        <title>Draft genome of the parsitic nematode Ancylostoma duodenale.</title>
        <authorList>
            <person name="Mitreva M."/>
        </authorList>
    </citation>
    <scope>NUCLEOTIDE SEQUENCE [LARGE SCALE GENOMIC DNA]</scope>
    <source>
        <strain evidence="2 3">Zhejiang</strain>
    </source>
</reference>
<dbReference type="Proteomes" id="UP000054047">
    <property type="component" value="Unassembled WGS sequence"/>
</dbReference>
<proteinExistence type="predicted"/>
<dbReference type="EMBL" id="KN727352">
    <property type="protein sequence ID" value="KIH65891.1"/>
    <property type="molecule type" value="Genomic_DNA"/>
</dbReference>
<dbReference type="AlphaFoldDB" id="A0A0C2H8P1"/>